<evidence type="ECO:0000313" key="1">
    <source>
        <dbReference type="EMBL" id="JAH70562.1"/>
    </source>
</evidence>
<dbReference type="EMBL" id="GBXM01038015">
    <property type="protein sequence ID" value="JAH70562.1"/>
    <property type="molecule type" value="Transcribed_RNA"/>
</dbReference>
<reference evidence="1" key="2">
    <citation type="journal article" date="2015" name="Fish Shellfish Immunol.">
        <title>Early steps in the European eel (Anguilla anguilla)-Vibrio vulnificus interaction in the gills: Role of the RtxA13 toxin.</title>
        <authorList>
            <person name="Callol A."/>
            <person name="Pajuelo D."/>
            <person name="Ebbesson L."/>
            <person name="Teles M."/>
            <person name="MacKenzie S."/>
            <person name="Amaro C."/>
        </authorList>
    </citation>
    <scope>NUCLEOTIDE SEQUENCE</scope>
</reference>
<accession>A0A0E9UXM5</accession>
<reference evidence="1" key="1">
    <citation type="submission" date="2014-11" db="EMBL/GenBank/DDBJ databases">
        <authorList>
            <person name="Amaro Gonzalez C."/>
        </authorList>
    </citation>
    <scope>NUCLEOTIDE SEQUENCE</scope>
</reference>
<protein>
    <submittedName>
        <fullName evidence="1">Uncharacterized protein</fullName>
    </submittedName>
</protein>
<sequence length="26" mass="3226">MIVLQYTENISYTIHGNNKNMKRYFF</sequence>
<name>A0A0E9UXM5_ANGAN</name>
<proteinExistence type="predicted"/>
<organism evidence="1">
    <name type="scientific">Anguilla anguilla</name>
    <name type="common">European freshwater eel</name>
    <name type="synonym">Muraena anguilla</name>
    <dbReference type="NCBI Taxonomy" id="7936"/>
    <lineage>
        <taxon>Eukaryota</taxon>
        <taxon>Metazoa</taxon>
        <taxon>Chordata</taxon>
        <taxon>Craniata</taxon>
        <taxon>Vertebrata</taxon>
        <taxon>Euteleostomi</taxon>
        <taxon>Actinopterygii</taxon>
        <taxon>Neopterygii</taxon>
        <taxon>Teleostei</taxon>
        <taxon>Anguilliformes</taxon>
        <taxon>Anguillidae</taxon>
        <taxon>Anguilla</taxon>
    </lineage>
</organism>
<dbReference type="AlphaFoldDB" id="A0A0E9UXM5"/>